<dbReference type="EMBL" id="AOHC02000035">
    <property type="protein sequence ID" value="EMY77701.1"/>
    <property type="molecule type" value="Genomic_DNA"/>
</dbReference>
<proteinExistence type="predicted"/>
<comment type="caution">
    <text evidence="1">The sequence shown here is derived from an EMBL/GenBank/DDBJ whole genome shotgun (WGS) entry which is preliminary data.</text>
</comment>
<dbReference type="Proteomes" id="UP000012313">
    <property type="component" value="Unassembled WGS sequence"/>
</dbReference>
<reference evidence="1" key="1">
    <citation type="submission" date="2013-03" db="EMBL/GenBank/DDBJ databases">
        <authorList>
            <person name="Harkins D.M."/>
            <person name="Durkin A.S."/>
            <person name="Brinkac L.M."/>
            <person name="Haft D.H."/>
            <person name="Selengut J.D."/>
            <person name="Sanka R."/>
            <person name="DePew J."/>
            <person name="Purushe J."/>
            <person name="Hartskeerl R.A."/>
            <person name="Ahmed A."/>
            <person name="van der Linden H."/>
            <person name="Goris M.G.A."/>
            <person name="Vinetz J.M."/>
            <person name="Sutton G.G."/>
            <person name="Nierman W.C."/>
            <person name="Fouts D.E."/>
        </authorList>
    </citation>
    <scope>NUCLEOTIDE SEQUENCE [LARGE SCALE GENOMIC DNA]</scope>
    <source>
        <strain evidence="1">ICFT</strain>
    </source>
</reference>
<dbReference type="AlphaFoldDB" id="N1WBR7"/>
<evidence type="ECO:0000313" key="1">
    <source>
        <dbReference type="EMBL" id="EMY77701.1"/>
    </source>
</evidence>
<gene>
    <name evidence="1" type="ORF">LEP1GSC060_1229</name>
</gene>
<protein>
    <submittedName>
        <fullName evidence="1">Uncharacterized protein</fullName>
    </submittedName>
</protein>
<organism evidence="1 2">
    <name type="scientific">Leptospira weilii serovar Ranarum str. ICFT</name>
    <dbReference type="NCBI Taxonomy" id="1218598"/>
    <lineage>
        <taxon>Bacteria</taxon>
        <taxon>Pseudomonadati</taxon>
        <taxon>Spirochaetota</taxon>
        <taxon>Spirochaetia</taxon>
        <taxon>Leptospirales</taxon>
        <taxon>Leptospiraceae</taxon>
        <taxon>Leptospira</taxon>
    </lineage>
</organism>
<accession>N1WBR7</accession>
<keyword evidence="2" id="KW-1185">Reference proteome</keyword>
<dbReference type="STRING" id="1218598.LEP1GSC060_1229"/>
<sequence length="41" mass="5186">MDSHTPEKNLSDFVDWICFSKREKIRLNFHRSDIRYFRPHY</sequence>
<name>N1WBR7_9LEPT</name>
<evidence type="ECO:0000313" key="2">
    <source>
        <dbReference type="Proteomes" id="UP000012313"/>
    </source>
</evidence>